<dbReference type="EMBL" id="JACXVP010000007">
    <property type="protein sequence ID" value="KAG5596314.1"/>
    <property type="molecule type" value="Genomic_DNA"/>
</dbReference>
<dbReference type="Proteomes" id="UP000824120">
    <property type="component" value="Chromosome 7"/>
</dbReference>
<dbReference type="SUPFAM" id="SSF52096">
    <property type="entry name" value="ClpP/crotonase"/>
    <property type="match status" value="1"/>
</dbReference>
<comment type="caution">
    <text evidence="1">The sequence shown here is derived from an EMBL/GenBank/DDBJ whole genome shotgun (WGS) entry which is preliminary data.</text>
</comment>
<dbReference type="GO" id="GO:0009317">
    <property type="term" value="C:acetyl-CoA carboxylase complex"/>
    <property type="evidence" value="ECO:0007669"/>
    <property type="project" value="InterPro"/>
</dbReference>
<dbReference type="InterPro" id="IPR029045">
    <property type="entry name" value="ClpP/crotonase-like_dom_sf"/>
</dbReference>
<dbReference type="Pfam" id="PF03255">
    <property type="entry name" value="ACCA"/>
    <property type="match status" value="1"/>
</dbReference>
<dbReference type="PANTHER" id="PTHR42853:SF1">
    <property type="entry name" value="ACETYL-COA CARBOXYTRANSFERASE"/>
    <property type="match status" value="1"/>
</dbReference>
<dbReference type="InterPro" id="IPR001095">
    <property type="entry name" value="Acetyl_CoA_COase_a_su"/>
</dbReference>
<reference evidence="1 2" key="1">
    <citation type="submission" date="2020-09" db="EMBL/GenBank/DDBJ databases">
        <title>De no assembly of potato wild relative species, Solanum commersonii.</title>
        <authorList>
            <person name="Cho K."/>
        </authorList>
    </citation>
    <scope>NUCLEOTIDE SEQUENCE [LARGE SCALE GENOMIC DNA]</scope>
    <source>
        <strain evidence="1">LZ3.2</strain>
        <tissue evidence="1">Leaf</tissue>
    </source>
</reference>
<dbReference type="GO" id="GO:0016743">
    <property type="term" value="F:carboxyl- or carbamoyltransferase activity"/>
    <property type="evidence" value="ECO:0007669"/>
    <property type="project" value="InterPro"/>
</dbReference>
<dbReference type="PANTHER" id="PTHR42853">
    <property type="entry name" value="ACETYL-COENZYME A CARBOXYLASE CARBOXYL TRANSFERASE SUBUNIT ALPHA"/>
    <property type="match status" value="1"/>
</dbReference>
<gene>
    <name evidence="1" type="ORF">H5410_037546</name>
</gene>
<sequence>MFELRVPIITIVTNKGGSGKTLAVGCANKWLMLENSAFYVARSLCCNIMKVFTSNSKGSQLKITTQEHYRLWIAYAIIPGNIGIYGEGLVMSSSAKETMFSLIFRRRGNNAKHKIVADKVFDEVEKNFAHLKNSSSSIIYFLCTH</sequence>
<organism evidence="1 2">
    <name type="scientific">Solanum commersonii</name>
    <name type="common">Commerson's wild potato</name>
    <name type="synonym">Commerson's nightshade</name>
    <dbReference type="NCBI Taxonomy" id="4109"/>
    <lineage>
        <taxon>Eukaryota</taxon>
        <taxon>Viridiplantae</taxon>
        <taxon>Streptophyta</taxon>
        <taxon>Embryophyta</taxon>
        <taxon>Tracheophyta</taxon>
        <taxon>Spermatophyta</taxon>
        <taxon>Magnoliopsida</taxon>
        <taxon>eudicotyledons</taxon>
        <taxon>Gunneridae</taxon>
        <taxon>Pentapetalae</taxon>
        <taxon>asterids</taxon>
        <taxon>lamiids</taxon>
        <taxon>Solanales</taxon>
        <taxon>Solanaceae</taxon>
        <taxon>Solanoideae</taxon>
        <taxon>Solaneae</taxon>
        <taxon>Solanum</taxon>
    </lineage>
</organism>
<proteinExistence type="predicted"/>
<dbReference type="GO" id="GO:0003989">
    <property type="term" value="F:acetyl-CoA carboxylase activity"/>
    <property type="evidence" value="ECO:0007669"/>
    <property type="project" value="InterPro"/>
</dbReference>
<evidence type="ECO:0000313" key="1">
    <source>
        <dbReference type="EMBL" id="KAG5596314.1"/>
    </source>
</evidence>
<dbReference type="GO" id="GO:0006633">
    <property type="term" value="P:fatty acid biosynthetic process"/>
    <property type="evidence" value="ECO:0007669"/>
    <property type="project" value="InterPro"/>
</dbReference>
<protein>
    <submittedName>
        <fullName evidence="1">Uncharacterized protein</fullName>
    </submittedName>
</protein>
<accession>A0A9J5Y8A7</accession>
<dbReference type="AlphaFoldDB" id="A0A9J5Y8A7"/>
<dbReference type="Gene3D" id="3.90.226.10">
    <property type="entry name" value="2-enoyl-CoA Hydratase, Chain A, domain 1"/>
    <property type="match status" value="1"/>
</dbReference>
<name>A0A9J5Y8A7_SOLCO</name>
<dbReference type="OrthoDB" id="196847at2759"/>
<evidence type="ECO:0000313" key="2">
    <source>
        <dbReference type="Proteomes" id="UP000824120"/>
    </source>
</evidence>
<keyword evidence="2" id="KW-1185">Reference proteome</keyword>